<organism evidence="1 2">
    <name type="scientific">Clavispora lusitaniae</name>
    <name type="common">Candida lusitaniae</name>
    <dbReference type="NCBI Taxonomy" id="36911"/>
    <lineage>
        <taxon>Eukaryota</taxon>
        <taxon>Fungi</taxon>
        <taxon>Dikarya</taxon>
        <taxon>Ascomycota</taxon>
        <taxon>Saccharomycotina</taxon>
        <taxon>Pichiomycetes</taxon>
        <taxon>Metschnikowiaceae</taxon>
        <taxon>Clavispora</taxon>
    </lineage>
</organism>
<keyword evidence="2" id="KW-1185">Reference proteome</keyword>
<name>A0ACD0WRH8_CLALS</name>
<gene>
    <name evidence="1" type="ORF">EJF14_70245</name>
</gene>
<evidence type="ECO:0000313" key="2">
    <source>
        <dbReference type="Proteomes" id="UP000326582"/>
    </source>
</evidence>
<proteinExistence type="predicted"/>
<dbReference type="EMBL" id="CP038490">
    <property type="protein sequence ID" value="QFZ30168.1"/>
    <property type="molecule type" value="Genomic_DNA"/>
</dbReference>
<evidence type="ECO:0000313" key="1">
    <source>
        <dbReference type="EMBL" id="QFZ30168.1"/>
    </source>
</evidence>
<protein>
    <submittedName>
        <fullName evidence="1">Uncharacterized protein</fullName>
    </submittedName>
</protein>
<sequence>MEDASKTSDEPTLQSLSFTLCLFHVCPISVRGVSFGEVRALSPYAIYSTIFSRNMWKGLFSISELIQLASLLQLVRHNSVKKSVFGVSCDFSAFCWIYNVCSAVSALIYLLSPTIRSQYAARYPLYPEFNTSAIILVLHLLGSAAATFFVFQVFVLHRRSIGGIETVSLLCKCVLVSYCGFLFWVLRSYVLHRATVNVLDVANCFWVLGALSRAFMFVSQISVNWFFSKACMLHRNFLLFQGLSLFFAFAGYEWAHFAGNQWYDIPTNAPARAALALNSVCLLALTAQSYVYRSKKNYSNV</sequence>
<dbReference type="Proteomes" id="UP000326582">
    <property type="component" value="Chromosome 7"/>
</dbReference>
<accession>A0ACD0WRH8</accession>
<reference evidence="2" key="1">
    <citation type="journal article" date="2019" name="MBio">
        <title>Comparative genomics for the elucidation of multidrug resistance (MDR) in Candida lusitaniae.</title>
        <authorList>
            <person name="Kannan A."/>
            <person name="Asner S.A."/>
            <person name="Trachsel E."/>
            <person name="Kelly S."/>
            <person name="Parker J."/>
            <person name="Sanglard D."/>
        </authorList>
    </citation>
    <scope>NUCLEOTIDE SEQUENCE [LARGE SCALE GENOMIC DNA]</scope>
    <source>
        <strain evidence="2">P1</strain>
    </source>
</reference>